<evidence type="ECO:0000256" key="1">
    <source>
        <dbReference type="ARBA" id="ARBA00000563"/>
    </source>
</evidence>
<keyword evidence="5" id="KW-0540">Nuclease</keyword>
<accession>A0AAE3KB55</accession>
<dbReference type="RefSeq" id="WP_253476121.1">
    <property type="nucleotide sequence ID" value="NZ_JALJXV010000003.1"/>
</dbReference>
<feature type="compositionally biased region" description="Basic and acidic residues" evidence="15">
    <location>
        <begin position="556"/>
        <end position="566"/>
    </location>
</feature>
<keyword evidence="6" id="KW-0479">Metal-binding</keyword>
<evidence type="ECO:0000256" key="14">
    <source>
        <dbReference type="ARBA" id="ARBA00046792"/>
    </source>
</evidence>
<sequence>MSRPSIFNRYVSLDLETDSTDQRFGQPLQFAGIAYDPNFRELERLEIFSRQRLDVVGHPKANLVHGISPLWLAENGVGEMALFRAAKRFLMKAERTLLMTYNGEGFDIPMIRHGLFRNLTDPYEHEYKNGNRRFDLYPFMMMVRALRPELLNWPAPDPETGAVRLRLADIAAVNGIDAEKAHDAIADVAMVAEIGARVRAGNPRLWSYATEVLTDKNLAKSTLAERKPVMHFSSIYGAARNCASVVLPIMNDPRTDNRIICVDLTQDPSDMLTLDHEQIRHYLYTPKTELPEGSPRIPLVTIAANASPMFVPTDGMLTQEVIDRLGLDMDAINRHAEILGGAGNDFKRRASQAMTSSFPPARHAIGSLFDGFMSRGDSAALHQQVQKNADHNPQSLRLHTADVFSIADKCADKARVAELLIHAKYSLFFDTYHKPEVFAETLDRLLNADGEGGAGRFSPNELLAYTRYLDERVHGEQSGAAINAEGFAEALKEVRMEPLTDRELKLLDAVEEDMRRRLTAVDVLKELCEALTPEALEERQRRPEIDRVLASIAERRGESYDPESKAKRWARQGVDALELG</sequence>
<comment type="cofactor">
    <cofactor evidence="2">
        <name>Mg(2+)</name>
        <dbReference type="ChEBI" id="CHEBI:18420"/>
    </cofactor>
</comment>
<dbReference type="PROSITE" id="PS51784">
    <property type="entry name" value="EXOI_SH3"/>
    <property type="match status" value="1"/>
</dbReference>
<dbReference type="InterPro" id="IPR036397">
    <property type="entry name" value="RNaseH_sf"/>
</dbReference>
<evidence type="ECO:0000256" key="10">
    <source>
        <dbReference type="ARBA" id="ARBA00022842"/>
    </source>
</evidence>
<dbReference type="SUPFAM" id="SSF53098">
    <property type="entry name" value="Ribonuclease H-like"/>
    <property type="match status" value="1"/>
</dbReference>
<evidence type="ECO:0000313" key="18">
    <source>
        <dbReference type="Proteomes" id="UP001205843"/>
    </source>
</evidence>
<evidence type="ECO:0000256" key="5">
    <source>
        <dbReference type="ARBA" id="ARBA00022722"/>
    </source>
</evidence>
<comment type="subunit">
    <text evidence="14">Monomer. Interacts with ssb (via C-terminus); this interaction stimulates the exonuclease activity by recruiting the enzyme to its substrate.</text>
</comment>
<keyword evidence="8" id="KW-0378">Hydrolase</keyword>
<evidence type="ECO:0000256" key="3">
    <source>
        <dbReference type="ARBA" id="ARBA00012108"/>
    </source>
</evidence>
<dbReference type="GO" id="GO:0003677">
    <property type="term" value="F:DNA binding"/>
    <property type="evidence" value="ECO:0007669"/>
    <property type="project" value="UniProtKB-KW"/>
</dbReference>
<dbReference type="GO" id="GO:0008310">
    <property type="term" value="F:single-stranded DNA 3'-5' DNA exonuclease activity"/>
    <property type="evidence" value="ECO:0007669"/>
    <property type="project" value="UniProtKB-EC"/>
</dbReference>
<dbReference type="InterPro" id="IPR034747">
    <property type="entry name" value="EXOI_SH3"/>
</dbReference>
<dbReference type="InterPro" id="IPR038649">
    <property type="entry name" value="EXOI_SH3_sf"/>
</dbReference>
<dbReference type="Proteomes" id="UP001205843">
    <property type="component" value="Unassembled WGS sequence"/>
</dbReference>
<name>A0AAE3KB55_9GAMM</name>
<evidence type="ECO:0000256" key="6">
    <source>
        <dbReference type="ARBA" id="ARBA00022723"/>
    </source>
</evidence>
<keyword evidence="9 17" id="KW-0269">Exonuclease</keyword>
<comment type="caution">
    <text evidence="17">The sequence shown here is derived from an EMBL/GenBank/DDBJ whole genome shotgun (WGS) entry which is preliminary data.</text>
</comment>
<evidence type="ECO:0000256" key="9">
    <source>
        <dbReference type="ARBA" id="ARBA00022839"/>
    </source>
</evidence>
<evidence type="ECO:0000256" key="12">
    <source>
        <dbReference type="ARBA" id="ARBA00023204"/>
    </source>
</evidence>
<dbReference type="Gene3D" id="3.30.1520.20">
    <property type="entry name" value="Exonuclease ExoI, domain 2"/>
    <property type="match status" value="1"/>
</dbReference>
<evidence type="ECO:0000256" key="13">
    <source>
        <dbReference type="ARBA" id="ARBA00031220"/>
    </source>
</evidence>
<evidence type="ECO:0000259" key="16">
    <source>
        <dbReference type="PROSITE" id="PS51784"/>
    </source>
</evidence>
<feature type="region of interest" description="Disordered" evidence="15">
    <location>
        <begin position="556"/>
        <end position="580"/>
    </location>
</feature>
<dbReference type="Gene3D" id="3.30.420.10">
    <property type="entry name" value="Ribonuclease H-like superfamily/Ribonuclease H"/>
    <property type="match status" value="1"/>
</dbReference>
<evidence type="ECO:0000256" key="4">
    <source>
        <dbReference type="ARBA" id="ARBA00019900"/>
    </source>
</evidence>
<feature type="domain" description="ExoI SH3-like" evidence="16">
    <location>
        <begin position="203"/>
        <end position="358"/>
    </location>
</feature>
<evidence type="ECO:0000256" key="8">
    <source>
        <dbReference type="ARBA" id="ARBA00022801"/>
    </source>
</evidence>
<keyword evidence="12" id="KW-0234">DNA repair</keyword>
<evidence type="ECO:0000256" key="15">
    <source>
        <dbReference type="SAM" id="MobiDB-lite"/>
    </source>
</evidence>
<dbReference type="InterPro" id="IPR013620">
    <property type="entry name" value="Exonuc_1_SH3"/>
</dbReference>
<keyword evidence="10" id="KW-0460">Magnesium</keyword>
<dbReference type="AlphaFoldDB" id="A0AAE3KB55"/>
<keyword evidence="7" id="KW-0227">DNA damage</keyword>
<keyword evidence="18" id="KW-1185">Reference proteome</keyword>
<evidence type="ECO:0000256" key="2">
    <source>
        <dbReference type="ARBA" id="ARBA00001946"/>
    </source>
</evidence>
<dbReference type="EMBL" id="JALJXV010000003">
    <property type="protein sequence ID" value="MCP1674256.1"/>
    <property type="molecule type" value="Genomic_DNA"/>
</dbReference>
<dbReference type="EC" id="3.1.11.1" evidence="3"/>
<protein>
    <recommendedName>
        <fullName evidence="4">Exodeoxyribonuclease I</fullName>
        <ecNumber evidence="3">3.1.11.1</ecNumber>
    </recommendedName>
    <alternativeName>
        <fullName evidence="13">DNA deoxyribophosphodiesterase</fullName>
    </alternativeName>
</protein>
<keyword evidence="11" id="KW-0238">DNA-binding</keyword>
<dbReference type="InterPro" id="IPR013520">
    <property type="entry name" value="Ribonucl_H"/>
</dbReference>
<evidence type="ECO:0000256" key="7">
    <source>
        <dbReference type="ARBA" id="ARBA00022763"/>
    </source>
</evidence>
<reference evidence="17" key="1">
    <citation type="submission" date="2022-03" db="EMBL/GenBank/DDBJ databases">
        <title>Genomic Encyclopedia of Type Strains, Phase III (KMG-III): the genomes of soil and plant-associated and newly described type strains.</title>
        <authorList>
            <person name="Whitman W."/>
        </authorList>
    </citation>
    <scope>NUCLEOTIDE SEQUENCE</scope>
    <source>
        <strain evidence="17">ANL 6-2</strain>
    </source>
</reference>
<evidence type="ECO:0000256" key="11">
    <source>
        <dbReference type="ARBA" id="ARBA00023125"/>
    </source>
</evidence>
<dbReference type="Pfam" id="PF08411">
    <property type="entry name" value="ExoI_SH3"/>
    <property type="match status" value="1"/>
</dbReference>
<evidence type="ECO:0000313" key="17">
    <source>
        <dbReference type="EMBL" id="MCP1674256.1"/>
    </source>
</evidence>
<comment type="catalytic activity">
    <reaction evidence="1">
        <text>Exonucleolytic cleavage in the 3'- to 5'-direction to yield nucleoside 5'-phosphates.</text>
        <dbReference type="EC" id="3.1.11.1"/>
    </reaction>
</comment>
<dbReference type="GO" id="GO:0006281">
    <property type="term" value="P:DNA repair"/>
    <property type="evidence" value="ECO:0007669"/>
    <property type="project" value="UniProtKB-KW"/>
</dbReference>
<dbReference type="Pfam" id="PF00929">
    <property type="entry name" value="RNase_T"/>
    <property type="match status" value="1"/>
</dbReference>
<organism evidence="17 18">
    <name type="scientific">Natronocella acetinitrilica</name>
    <dbReference type="NCBI Taxonomy" id="414046"/>
    <lineage>
        <taxon>Bacteria</taxon>
        <taxon>Pseudomonadati</taxon>
        <taxon>Pseudomonadota</taxon>
        <taxon>Gammaproteobacteria</taxon>
        <taxon>Chromatiales</taxon>
        <taxon>Ectothiorhodospiraceae</taxon>
        <taxon>Natronocella</taxon>
    </lineage>
</organism>
<gene>
    <name evidence="17" type="ORF">J2T57_001358</name>
</gene>
<proteinExistence type="predicted"/>
<dbReference type="NCBIfam" id="NF008746">
    <property type="entry name" value="PRK11779.1"/>
    <property type="match status" value="1"/>
</dbReference>
<dbReference type="InterPro" id="IPR012337">
    <property type="entry name" value="RNaseH-like_sf"/>
</dbReference>